<protein>
    <submittedName>
        <fullName evidence="2">Hypothetical_protein</fullName>
    </submittedName>
</protein>
<comment type="caution">
    <text evidence="1">The sequence shown here is derived from an EMBL/GenBank/DDBJ whole genome shotgun (WGS) entry which is preliminary data.</text>
</comment>
<proteinExistence type="predicted"/>
<evidence type="ECO:0000313" key="2">
    <source>
        <dbReference type="EMBL" id="CAL5993555.1"/>
    </source>
</evidence>
<reference evidence="1" key="1">
    <citation type="submission" date="2023-06" db="EMBL/GenBank/DDBJ databases">
        <authorList>
            <person name="Kurt Z."/>
        </authorList>
    </citation>
    <scope>NUCLEOTIDE SEQUENCE</scope>
</reference>
<reference evidence="2 3" key="2">
    <citation type="submission" date="2024-07" db="EMBL/GenBank/DDBJ databases">
        <authorList>
            <person name="Akdeniz Z."/>
        </authorList>
    </citation>
    <scope>NUCLEOTIDE SEQUENCE [LARGE SCALE GENOMIC DNA]</scope>
</reference>
<dbReference type="EMBL" id="CATOUU010000697">
    <property type="protein sequence ID" value="CAI9941988.1"/>
    <property type="molecule type" value="Genomic_DNA"/>
</dbReference>
<keyword evidence="3" id="KW-1185">Reference proteome</keyword>
<sequence>MNHNEKLLKLVRLQDLLQELNVLEDQIKETNHINNFLSFHNFTNHQCCKYVPKLSSAQKKARFAEACREALKHFHPSAIVEDHKQLCAQVDMYLETNSSKTFWSHVQTTIPEKTTTQLKEYFQKCFSKVKFEESISEEDKAVLKDLSSQMKDRRPAQVTDHFIKCRQSNPYFKRTIIMFVVSLRK</sequence>
<organism evidence="1">
    <name type="scientific">Hexamita inflata</name>
    <dbReference type="NCBI Taxonomy" id="28002"/>
    <lineage>
        <taxon>Eukaryota</taxon>
        <taxon>Metamonada</taxon>
        <taxon>Diplomonadida</taxon>
        <taxon>Hexamitidae</taxon>
        <taxon>Hexamitinae</taxon>
        <taxon>Hexamita</taxon>
    </lineage>
</organism>
<evidence type="ECO:0000313" key="3">
    <source>
        <dbReference type="Proteomes" id="UP001642409"/>
    </source>
</evidence>
<name>A0AA86PRB8_9EUKA</name>
<dbReference type="Proteomes" id="UP001642409">
    <property type="component" value="Unassembled WGS sequence"/>
</dbReference>
<accession>A0AA86PRB8</accession>
<gene>
    <name evidence="2" type="ORF">HINF_LOCUS13123</name>
    <name evidence="1" type="ORF">HINF_LOCUS29633</name>
</gene>
<evidence type="ECO:0000313" key="1">
    <source>
        <dbReference type="EMBL" id="CAI9941988.1"/>
    </source>
</evidence>
<dbReference type="AlphaFoldDB" id="A0AA86PRB8"/>
<dbReference type="EMBL" id="CAXDID020000030">
    <property type="protein sequence ID" value="CAL5993555.1"/>
    <property type="molecule type" value="Genomic_DNA"/>
</dbReference>